<dbReference type="SUPFAM" id="SSF53218">
    <property type="entry name" value="Molybdenum cofactor biosynthesis proteins"/>
    <property type="match status" value="1"/>
</dbReference>
<dbReference type="InterPro" id="IPR005110">
    <property type="entry name" value="MoeA_linker/N"/>
</dbReference>
<dbReference type="InterPro" id="IPR036688">
    <property type="entry name" value="MoeA_C_domain_IV_sf"/>
</dbReference>
<dbReference type="Gene3D" id="2.170.190.11">
    <property type="entry name" value="Molybdopterin biosynthesis moea protein, domain 3"/>
    <property type="match status" value="1"/>
</dbReference>
<dbReference type="CDD" id="cd00887">
    <property type="entry name" value="MoeA"/>
    <property type="match status" value="1"/>
</dbReference>
<dbReference type="InterPro" id="IPR001453">
    <property type="entry name" value="MoaB/Mog_dom"/>
</dbReference>
<organism evidence="11">
    <name type="scientific">Acididesulfobacillus acetoxydans</name>
    <dbReference type="NCBI Taxonomy" id="1561005"/>
    <lineage>
        <taxon>Bacteria</taxon>
        <taxon>Bacillati</taxon>
        <taxon>Bacillota</taxon>
        <taxon>Clostridia</taxon>
        <taxon>Eubacteriales</taxon>
        <taxon>Peptococcaceae</taxon>
        <taxon>Acididesulfobacillus</taxon>
    </lineage>
</organism>
<name>A0A8S0W2W8_9FIRM</name>
<dbReference type="Proteomes" id="UP001071230">
    <property type="component" value="Unassembled WGS sequence"/>
</dbReference>
<evidence type="ECO:0000313" key="13">
    <source>
        <dbReference type="Proteomes" id="UP001071230"/>
    </source>
</evidence>
<evidence type="ECO:0000256" key="2">
    <source>
        <dbReference type="ARBA" id="ARBA00005046"/>
    </source>
</evidence>
<evidence type="ECO:0000256" key="6">
    <source>
        <dbReference type="ARBA" id="ARBA00022505"/>
    </source>
</evidence>
<dbReference type="GO" id="GO:0006777">
    <property type="term" value="P:Mo-molybdopterin cofactor biosynthetic process"/>
    <property type="evidence" value="ECO:0007669"/>
    <property type="project" value="UniProtKB-UniRule"/>
</dbReference>
<evidence type="ECO:0000256" key="9">
    <source>
        <dbReference type="RuleBase" id="RU365090"/>
    </source>
</evidence>
<keyword evidence="9" id="KW-0479">Metal-binding</keyword>
<reference evidence="11" key="2">
    <citation type="submission" date="2020-01" db="EMBL/GenBank/DDBJ databases">
        <authorList>
            <person name="Hornung B."/>
        </authorList>
    </citation>
    <scope>NUCLEOTIDE SEQUENCE</scope>
    <source>
        <strain evidence="11">PacBioINE</strain>
    </source>
</reference>
<dbReference type="PANTHER" id="PTHR10192:SF5">
    <property type="entry name" value="GEPHYRIN"/>
    <property type="match status" value="1"/>
</dbReference>
<dbReference type="GO" id="GO:0046872">
    <property type="term" value="F:metal ion binding"/>
    <property type="evidence" value="ECO:0007669"/>
    <property type="project" value="UniProtKB-UniRule"/>
</dbReference>
<protein>
    <recommendedName>
        <fullName evidence="5 9">Molybdopterin molybdenumtransferase</fullName>
        <ecNumber evidence="4 9">2.10.1.1</ecNumber>
    </recommendedName>
</protein>
<evidence type="ECO:0000256" key="4">
    <source>
        <dbReference type="ARBA" id="ARBA00013269"/>
    </source>
</evidence>
<dbReference type="InterPro" id="IPR005111">
    <property type="entry name" value="MoeA_C_domain_IV"/>
</dbReference>
<dbReference type="Gene3D" id="2.40.340.10">
    <property type="entry name" value="MoeA, C-terminal, domain IV"/>
    <property type="match status" value="1"/>
</dbReference>
<dbReference type="EC" id="2.10.1.1" evidence="4 9"/>
<keyword evidence="7 9" id="KW-0501">Molybdenum cofactor biosynthesis</keyword>
<evidence type="ECO:0000256" key="8">
    <source>
        <dbReference type="ARBA" id="ARBA00047317"/>
    </source>
</evidence>
<dbReference type="InterPro" id="IPR038987">
    <property type="entry name" value="MoeA-like"/>
</dbReference>
<dbReference type="Pfam" id="PF03454">
    <property type="entry name" value="MoeA_C"/>
    <property type="match status" value="1"/>
</dbReference>
<dbReference type="SUPFAM" id="SSF63867">
    <property type="entry name" value="MoeA C-terminal domain-like"/>
    <property type="match status" value="1"/>
</dbReference>
<evidence type="ECO:0000256" key="5">
    <source>
        <dbReference type="ARBA" id="ARBA00021108"/>
    </source>
</evidence>
<comment type="pathway">
    <text evidence="2 9">Cofactor biosynthesis; molybdopterin biosynthesis.</text>
</comment>
<comment type="catalytic activity">
    <reaction evidence="8">
        <text>adenylyl-molybdopterin + molybdate = Mo-molybdopterin + AMP + H(+)</text>
        <dbReference type="Rhea" id="RHEA:35047"/>
        <dbReference type="ChEBI" id="CHEBI:15378"/>
        <dbReference type="ChEBI" id="CHEBI:36264"/>
        <dbReference type="ChEBI" id="CHEBI:62727"/>
        <dbReference type="ChEBI" id="CHEBI:71302"/>
        <dbReference type="ChEBI" id="CHEBI:456215"/>
        <dbReference type="EC" id="2.10.1.1"/>
    </reaction>
</comment>
<evidence type="ECO:0000256" key="7">
    <source>
        <dbReference type="ARBA" id="ARBA00023150"/>
    </source>
</evidence>
<evidence type="ECO:0000313" key="11">
    <source>
        <dbReference type="EMBL" id="CAA7601088.1"/>
    </source>
</evidence>
<keyword evidence="9" id="KW-0460">Magnesium</keyword>
<dbReference type="Proteomes" id="UP000836597">
    <property type="component" value="Chromosome"/>
</dbReference>
<reference evidence="12" key="1">
    <citation type="submission" date="2014-11" db="EMBL/GenBank/DDBJ databases">
        <authorList>
            <person name="Hornung B.V."/>
        </authorList>
    </citation>
    <scope>NUCLEOTIDE SEQUENCE</scope>
    <source>
        <strain evidence="12">INE</strain>
    </source>
</reference>
<dbReference type="PANTHER" id="PTHR10192">
    <property type="entry name" value="MOLYBDOPTERIN BIOSYNTHESIS PROTEIN"/>
    <property type="match status" value="1"/>
</dbReference>
<comment type="similarity">
    <text evidence="3 9">Belongs to the MoeA family.</text>
</comment>
<evidence type="ECO:0000256" key="1">
    <source>
        <dbReference type="ARBA" id="ARBA00002901"/>
    </source>
</evidence>
<dbReference type="EMBL" id="LR746496">
    <property type="protein sequence ID" value="CAA7601088.1"/>
    <property type="molecule type" value="Genomic_DNA"/>
</dbReference>
<dbReference type="EMBL" id="CDGJ01000036">
    <property type="protein sequence ID" value="CEJ06962.1"/>
    <property type="molecule type" value="Genomic_DNA"/>
</dbReference>
<dbReference type="SMART" id="SM00852">
    <property type="entry name" value="MoCF_biosynth"/>
    <property type="match status" value="1"/>
</dbReference>
<dbReference type="Gene3D" id="3.90.105.10">
    <property type="entry name" value="Molybdopterin biosynthesis moea protein, domain 2"/>
    <property type="match status" value="1"/>
</dbReference>
<evidence type="ECO:0000259" key="10">
    <source>
        <dbReference type="SMART" id="SM00852"/>
    </source>
</evidence>
<dbReference type="GO" id="GO:0005829">
    <property type="term" value="C:cytosol"/>
    <property type="evidence" value="ECO:0007669"/>
    <property type="project" value="TreeGrafter"/>
</dbReference>
<dbReference type="InterPro" id="IPR036425">
    <property type="entry name" value="MoaB/Mog-like_dom_sf"/>
</dbReference>
<feature type="domain" description="MoaB/Mog" evidence="10">
    <location>
        <begin position="191"/>
        <end position="330"/>
    </location>
</feature>
<dbReference type="NCBIfam" id="NF045515">
    <property type="entry name" value="Glp_gephyrin"/>
    <property type="match status" value="1"/>
</dbReference>
<proteinExistence type="inferred from homology"/>
<keyword evidence="13" id="KW-1185">Reference proteome</keyword>
<dbReference type="GO" id="GO:0061599">
    <property type="term" value="F:molybdopterin molybdotransferase activity"/>
    <property type="evidence" value="ECO:0007669"/>
    <property type="project" value="UniProtKB-UniRule"/>
</dbReference>
<comment type="function">
    <text evidence="1 9">Catalyzes the insertion of molybdate into adenylated molybdopterin with the concomitant release of AMP.</text>
</comment>
<sequence length="414" mass="44387">MGWGKELFSVITLDDALKVLEPYVRPLYERREEVPLSASWGRVVAVDVPAGGPLPHFRKSTVDGLAVRAQDTFGASESLPALVQVRGEVTMGRAPRETLESGQSLLIPTGGMLPAQADAVVMLEHLEDFGQGLYGVTKAVAPGENVIDIGEDVQAGEVILPQYTVIRAQEMGLLASQGILSVPVLPRVRVGILSTGDEIVSPESEPQPAQSRDINGYTLLGQAVAAGFATHYYGIAADEPAELRPVLEQMLAENDVVILSGGSSVGARDLTAQMVDELGRPGLLFHGLALRPGKPTIGGVVGGKIIIGLPGHPASAMVVFDTLVRPLLDGSRRRPEFPLPQAELTQNVYSGTGREEFIRVRLEQKDELWLAEPVRGKSGLIRTMVLANGLVHIPLNVEGIQAGEKVRVRPLRRF</sequence>
<gene>
    <name evidence="12" type="ORF">DEACI_1416</name>
    <name evidence="11" type="ORF">DEACI_1741</name>
</gene>
<dbReference type="Pfam" id="PF00994">
    <property type="entry name" value="MoCF_biosynth"/>
    <property type="match status" value="1"/>
</dbReference>
<dbReference type="SUPFAM" id="SSF63882">
    <property type="entry name" value="MoeA N-terminal region -like"/>
    <property type="match status" value="1"/>
</dbReference>
<dbReference type="KEGG" id="aacx:DEACI_1741"/>
<keyword evidence="6 9" id="KW-0500">Molybdenum</keyword>
<dbReference type="NCBIfam" id="TIGR00177">
    <property type="entry name" value="molyb_syn"/>
    <property type="match status" value="1"/>
</dbReference>
<dbReference type="Pfam" id="PF03453">
    <property type="entry name" value="MoeA_N"/>
    <property type="match status" value="1"/>
</dbReference>
<dbReference type="RefSeq" id="WP_240984659.1">
    <property type="nucleotide sequence ID" value="NZ_CDGJ01000036.1"/>
</dbReference>
<dbReference type="AlphaFoldDB" id="A0A8S0W2W8"/>
<evidence type="ECO:0000256" key="3">
    <source>
        <dbReference type="ARBA" id="ARBA00010763"/>
    </source>
</evidence>
<comment type="cofactor">
    <cofactor evidence="9">
        <name>Mg(2+)</name>
        <dbReference type="ChEBI" id="CHEBI:18420"/>
    </cofactor>
</comment>
<dbReference type="InterPro" id="IPR036135">
    <property type="entry name" value="MoeA_linker/N_sf"/>
</dbReference>
<dbReference type="Gene3D" id="3.40.980.10">
    <property type="entry name" value="MoaB/Mog-like domain"/>
    <property type="match status" value="1"/>
</dbReference>
<evidence type="ECO:0000313" key="12">
    <source>
        <dbReference type="EMBL" id="CEJ06962.1"/>
    </source>
</evidence>
<accession>A0A8S0W2W8</accession>
<keyword evidence="9" id="KW-0808">Transferase</keyword>